<dbReference type="AlphaFoldDB" id="U6SK76"/>
<name>U6SK76_9BACI</name>
<comment type="caution">
    <text evidence="1">The sequence shown here is derived from an EMBL/GenBank/DDBJ whole genome shotgun (WGS) entry which is preliminary data.</text>
</comment>
<sequence>MKQNFSPLSFYFYIRSSFYIELIYLLKFHPSQGVKKAKKRTAPSVLLGFTMKSVLIAQLTELLHLNAVNVS</sequence>
<proteinExistence type="predicted"/>
<evidence type="ECO:0000313" key="2">
    <source>
        <dbReference type="Proteomes" id="UP000017170"/>
    </source>
</evidence>
<organism evidence="1 2">
    <name type="scientific">Alkalihalophilus marmarensis DSM 21297</name>
    <dbReference type="NCBI Taxonomy" id="1188261"/>
    <lineage>
        <taxon>Bacteria</taxon>
        <taxon>Bacillati</taxon>
        <taxon>Bacillota</taxon>
        <taxon>Bacilli</taxon>
        <taxon>Bacillales</taxon>
        <taxon>Bacillaceae</taxon>
        <taxon>Alkalihalophilus</taxon>
    </lineage>
</organism>
<protein>
    <submittedName>
        <fullName evidence="1">Uncharacterized protein</fullName>
    </submittedName>
</protein>
<keyword evidence="2" id="KW-1185">Reference proteome</keyword>
<dbReference type="EMBL" id="ATAE01000093">
    <property type="protein sequence ID" value="ERN51041.1"/>
    <property type="molecule type" value="Genomic_DNA"/>
</dbReference>
<dbReference type="Proteomes" id="UP000017170">
    <property type="component" value="Unassembled WGS sequence"/>
</dbReference>
<evidence type="ECO:0000313" key="1">
    <source>
        <dbReference type="EMBL" id="ERN51041.1"/>
    </source>
</evidence>
<accession>U6SK76</accession>
<gene>
    <name evidence="1" type="ORF">A33I_21125</name>
</gene>
<reference evidence="1 2" key="1">
    <citation type="journal article" date="2013" name="Genome Announc.">
        <title>Genome Sequence of the Extreme Obligate Alkaliphile Bacillus marmarensis Strain DSM 21297.</title>
        <authorList>
            <person name="Wernick D.G."/>
            <person name="Choi K.Y."/>
            <person name="Tat C.A."/>
            <person name="Lafontaine Rivera J.G."/>
            <person name="Liao J.C."/>
        </authorList>
    </citation>
    <scope>NUCLEOTIDE SEQUENCE [LARGE SCALE GENOMIC DNA]</scope>
    <source>
        <strain evidence="1 2">DSM 21297</strain>
    </source>
</reference>